<dbReference type="Pfam" id="PF03221">
    <property type="entry name" value="HTH_Tnp_Tc5"/>
    <property type="match status" value="1"/>
</dbReference>
<dbReference type="OrthoDB" id="2433858at2759"/>
<reference evidence="3" key="1">
    <citation type="submission" date="2021-06" db="EMBL/GenBank/DDBJ databases">
        <authorList>
            <person name="Kallberg Y."/>
            <person name="Tangrot J."/>
            <person name="Rosling A."/>
        </authorList>
    </citation>
    <scope>NUCLEOTIDE SEQUENCE</scope>
    <source>
        <strain evidence="3">CL551</strain>
    </source>
</reference>
<feature type="domain" description="HTH CENPB-type" evidence="2">
    <location>
        <begin position="125"/>
        <end position="196"/>
    </location>
</feature>
<dbReference type="SMART" id="SM00674">
    <property type="entry name" value="CENPB"/>
    <property type="match status" value="1"/>
</dbReference>
<evidence type="ECO:0000256" key="1">
    <source>
        <dbReference type="ARBA" id="ARBA00023125"/>
    </source>
</evidence>
<dbReference type="PANTHER" id="PTHR19303:SF73">
    <property type="entry name" value="PROTEIN PDC2"/>
    <property type="match status" value="1"/>
</dbReference>
<protein>
    <submittedName>
        <fullName evidence="3">14635_t:CDS:1</fullName>
    </submittedName>
</protein>
<evidence type="ECO:0000259" key="2">
    <source>
        <dbReference type="PROSITE" id="PS51253"/>
    </source>
</evidence>
<feature type="non-terminal residue" evidence="3">
    <location>
        <position position="1"/>
    </location>
</feature>
<dbReference type="GO" id="GO:0005634">
    <property type="term" value="C:nucleus"/>
    <property type="evidence" value="ECO:0007669"/>
    <property type="project" value="TreeGrafter"/>
</dbReference>
<keyword evidence="4" id="KW-1185">Reference proteome</keyword>
<dbReference type="PANTHER" id="PTHR19303">
    <property type="entry name" value="TRANSPOSON"/>
    <property type="match status" value="1"/>
</dbReference>
<dbReference type="Proteomes" id="UP000789342">
    <property type="component" value="Unassembled WGS sequence"/>
</dbReference>
<gene>
    <name evidence="3" type="ORF">AMORRO_LOCUS8706</name>
</gene>
<dbReference type="AlphaFoldDB" id="A0A9N9D3W2"/>
<organism evidence="3 4">
    <name type="scientific">Acaulospora morrowiae</name>
    <dbReference type="NCBI Taxonomy" id="94023"/>
    <lineage>
        <taxon>Eukaryota</taxon>
        <taxon>Fungi</taxon>
        <taxon>Fungi incertae sedis</taxon>
        <taxon>Mucoromycota</taxon>
        <taxon>Glomeromycotina</taxon>
        <taxon>Glomeromycetes</taxon>
        <taxon>Diversisporales</taxon>
        <taxon>Acaulosporaceae</taxon>
        <taxon>Acaulospora</taxon>
    </lineage>
</organism>
<evidence type="ECO:0000313" key="3">
    <source>
        <dbReference type="EMBL" id="CAG8622078.1"/>
    </source>
</evidence>
<comment type="caution">
    <text evidence="3">The sequence shown here is derived from an EMBL/GenBank/DDBJ whole genome shotgun (WGS) entry which is preliminary data.</text>
</comment>
<evidence type="ECO:0000313" key="4">
    <source>
        <dbReference type="Proteomes" id="UP000789342"/>
    </source>
</evidence>
<name>A0A9N9D3W2_9GLOM</name>
<accession>A0A9N9D3W2</accession>
<dbReference type="Gene3D" id="1.10.10.60">
    <property type="entry name" value="Homeodomain-like"/>
    <property type="match status" value="2"/>
</dbReference>
<dbReference type="PROSITE" id="PS51253">
    <property type="entry name" value="HTH_CENPB"/>
    <property type="match status" value="1"/>
</dbReference>
<dbReference type="SUPFAM" id="SSF46689">
    <property type="entry name" value="Homeodomain-like"/>
    <property type="match status" value="1"/>
</dbReference>
<keyword evidence="1" id="KW-0238">DNA-binding</keyword>
<dbReference type="EMBL" id="CAJVPV010007713">
    <property type="protein sequence ID" value="CAG8622078.1"/>
    <property type="molecule type" value="Genomic_DNA"/>
</dbReference>
<sequence length="259" mass="29992">MGLKRIFTFRRFNKARAALLTYQFDLLFYITAENTEKFLIEEYANTLIIVKVLNSRAVIDGFVPNRLNQELLTFHTSITDQMQKHPNITLEALAIEFGIKSNTVHDILAEKDIWLALDKNSPLVNSKCRKTVRFPTIESALTLWVEHAIYYEQALTDEILKVKAQEFADKININDFKASPGWITNFKKCHNISQFIRQGEANSLPLENLPRFRNELQQLIQLYPIENIFNYDETALFYHLNSIKTLAHGPVTGQKKAKD</sequence>
<dbReference type="GO" id="GO:0003677">
    <property type="term" value="F:DNA binding"/>
    <property type="evidence" value="ECO:0007669"/>
    <property type="project" value="UniProtKB-KW"/>
</dbReference>
<dbReference type="InterPro" id="IPR050863">
    <property type="entry name" value="CenT-Element_Derived"/>
</dbReference>
<dbReference type="InterPro" id="IPR006600">
    <property type="entry name" value="HTH_CenpB_DNA-bd_dom"/>
</dbReference>
<proteinExistence type="predicted"/>
<dbReference type="InterPro" id="IPR009057">
    <property type="entry name" value="Homeodomain-like_sf"/>
</dbReference>